<evidence type="ECO:0000313" key="3">
    <source>
        <dbReference type="Proteomes" id="UP000321103"/>
    </source>
</evidence>
<sequence length="80" mass="9204">MPMPASAKLFFTLQQVADLLSLHPKTVARYFAIGEIPAIKVGGPGNHEWRVRSDWLDKWARDNLYDPRGGADKRSNRRRR</sequence>
<dbReference type="AlphaFoldDB" id="A0A512IA61"/>
<organism evidence="2 3">
    <name type="scientific">Kocuria turfanensis</name>
    <dbReference type="NCBI Taxonomy" id="388357"/>
    <lineage>
        <taxon>Bacteria</taxon>
        <taxon>Bacillati</taxon>
        <taxon>Actinomycetota</taxon>
        <taxon>Actinomycetes</taxon>
        <taxon>Micrococcales</taxon>
        <taxon>Micrococcaceae</taxon>
        <taxon>Kocuria</taxon>
    </lineage>
</organism>
<dbReference type="InterPro" id="IPR041657">
    <property type="entry name" value="HTH_17"/>
</dbReference>
<dbReference type="Proteomes" id="UP000321103">
    <property type="component" value="Unassembled WGS sequence"/>
</dbReference>
<dbReference type="Pfam" id="PF12728">
    <property type="entry name" value="HTH_17"/>
    <property type="match status" value="1"/>
</dbReference>
<dbReference type="EMBL" id="BJZS01000021">
    <property type="protein sequence ID" value="GEO94589.1"/>
    <property type="molecule type" value="Genomic_DNA"/>
</dbReference>
<feature type="domain" description="Helix-turn-helix" evidence="1">
    <location>
        <begin position="10"/>
        <end position="62"/>
    </location>
</feature>
<evidence type="ECO:0000313" key="2">
    <source>
        <dbReference type="EMBL" id="GEO94589.1"/>
    </source>
</evidence>
<protein>
    <recommendedName>
        <fullName evidence="1">Helix-turn-helix domain-containing protein</fullName>
    </recommendedName>
</protein>
<comment type="caution">
    <text evidence="2">The sequence shown here is derived from an EMBL/GenBank/DDBJ whole genome shotgun (WGS) entry which is preliminary data.</text>
</comment>
<dbReference type="InterPro" id="IPR009061">
    <property type="entry name" value="DNA-bd_dom_put_sf"/>
</dbReference>
<accession>A0A512IA61</accession>
<keyword evidence="3" id="KW-1185">Reference proteome</keyword>
<dbReference type="STRING" id="388357.GCA_001580365_01533"/>
<reference evidence="2 3" key="1">
    <citation type="submission" date="2019-07" db="EMBL/GenBank/DDBJ databases">
        <title>Whole genome shotgun sequence of Kocuria turfanensis NBRC 107627.</title>
        <authorList>
            <person name="Hosoyama A."/>
            <person name="Uohara A."/>
            <person name="Ohji S."/>
            <person name="Ichikawa N."/>
        </authorList>
    </citation>
    <scope>NUCLEOTIDE SEQUENCE [LARGE SCALE GENOMIC DNA]</scope>
    <source>
        <strain evidence="2 3">NBRC 107627</strain>
    </source>
</reference>
<evidence type="ECO:0000259" key="1">
    <source>
        <dbReference type="Pfam" id="PF12728"/>
    </source>
</evidence>
<proteinExistence type="predicted"/>
<name>A0A512IA61_9MICC</name>
<gene>
    <name evidence="2" type="ORF">KTU01_07120</name>
</gene>
<dbReference type="SUPFAM" id="SSF46955">
    <property type="entry name" value="Putative DNA-binding domain"/>
    <property type="match status" value="1"/>
</dbReference>